<sequence>MERLKWLEELEKRNRERVDKAQEPGIKARIYHQLFTNLMEQRDILKKQIEQLKRQIR</sequence>
<protein>
    <submittedName>
        <fullName evidence="1">Uncharacterized protein</fullName>
    </submittedName>
</protein>
<evidence type="ECO:0000313" key="2">
    <source>
        <dbReference type="Proteomes" id="UP000642938"/>
    </source>
</evidence>
<evidence type="ECO:0000313" key="1">
    <source>
        <dbReference type="EMBL" id="GGH02922.1"/>
    </source>
</evidence>
<dbReference type="EMBL" id="BMHZ01000002">
    <property type="protein sequence ID" value="GGH02922.1"/>
    <property type="molecule type" value="Genomic_DNA"/>
</dbReference>
<proteinExistence type="predicted"/>
<gene>
    <name evidence="1" type="ORF">GCM10007422_17670</name>
</gene>
<reference evidence="2" key="1">
    <citation type="journal article" date="2019" name="Int. J. Syst. Evol. Microbiol.">
        <title>The Global Catalogue of Microorganisms (GCM) 10K type strain sequencing project: providing services to taxonomists for standard genome sequencing and annotation.</title>
        <authorList>
            <consortium name="The Broad Institute Genomics Platform"/>
            <consortium name="The Broad Institute Genome Sequencing Center for Infectious Disease"/>
            <person name="Wu L."/>
            <person name="Ma J."/>
        </authorList>
    </citation>
    <scope>NUCLEOTIDE SEQUENCE [LARGE SCALE GENOMIC DNA]</scope>
    <source>
        <strain evidence="2">CGMCC 1.15287</strain>
    </source>
</reference>
<comment type="caution">
    <text evidence="1">The sequence shown here is derived from an EMBL/GenBank/DDBJ whole genome shotgun (WGS) entry which is preliminary data.</text>
</comment>
<dbReference type="Proteomes" id="UP000642938">
    <property type="component" value="Unassembled WGS sequence"/>
</dbReference>
<accession>A0ABQ1XTG2</accession>
<name>A0ABQ1XTG2_9SPHI</name>
<organism evidence="1 2">
    <name type="scientific">Pedobacter zeae</name>
    <dbReference type="NCBI Taxonomy" id="1737356"/>
    <lineage>
        <taxon>Bacteria</taxon>
        <taxon>Pseudomonadati</taxon>
        <taxon>Bacteroidota</taxon>
        <taxon>Sphingobacteriia</taxon>
        <taxon>Sphingobacteriales</taxon>
        <taxon>Sphingobacteriaceae</taxon>
        <taxon>Pedobacter</taxon>
    </lineage>
</organism>
<keyword evidence="2" id="KW-1185">Reference proteome</keyword>